<dbReference type="GeneID" id="64636120"/>
<dbReference type="RefSeq" id="XP_041197733.1">
    <property type="nucleotide sequence ID" value="XM_041342104.1"/>
</dbReference>
<accession>A0A9P7EJD5</accession>
<evidence type="ECO:0000313" key="2">
    <source>
        <dbReference type="EMBL" id="KAG1823673.1"/>
    </source>
</evidence>
<dbReference type="Pfam" id="PF12937">
    <property type="entry name" value="F-box-like"/>
    <property type="match status" value="1"/>
</dbReference>
<sequence length="417" mass="46986">MECKIKLLSLPKELLTYILSFLPWRDILRCTSLCKALRETYMSSSELQYVTELGSQQLLPVSNSHISVSKRLQLLRENNLAWSKFDLCSLETIPIPENFQTVTATYITNGHACFWKPSIDSVKIFPILPKPSQQTIERDLSPGSLCSVPNHSNIDIFMDAAQNLLAIAYAIRDDNYPSDEESYIELLTLDGDSVHPQAAGRTLFMSDLWLPRSRENFETPCSKLEGFGRHIAFLRFVPLFDSTDFSFASIWWLQIWDWQHSTSSNSILSGPIVLDVDSDGSTDFCFLGNDRFLIISDDLKLYSIEDMSKSPQLLACFLLPSSVLDLRCFTPTNDIACSSHPKMQAQWISDPKHRLLSLVSHSSHLVFVISTRIFFDDFIDSEGILGVSGNRALVQVTFDGLQPISCEAPPARPRKAG</sequence>
<evidence type="ECO:0000313" key="3">
    <source>
        <dbReference type="Proteomes" id="UP000807769"/>
    </source>
</evidence>
<feature type="domain" description="F-box" evidence="1">
    <location>
        <begin position="4"/>
        <end position="50"/>
    </location>
</feature>
<proteinExistence type="predicted"/>
<dbReference type="OrthoDB" id="2745718at2759"/>
<dbReference type="Proteomes" id="UP000807769">
    <property type="component" value="Unassembled WGS sequence"/>
</dbReference>
<dbReference type="AlphaFoldDB" id="A0A9P7EJD5"/>
<comment type="caution">
    <text evidence="2">The sequence shown here is derived from an EMBL/GenBank/DDBJ whole genome shotgun (WGS) entry which is preliminary data.</text>
</comment>
<dbReference type="Gene3D" id="1.20.1280.50">
    <property type="match status" value="1"/>
</dbReference>
<name>A0A9P7EJD5_9AGAM</name>
<dbReference type="SMART" id="SM00256">
    <property type="entry name" value="FBOX"/>
    <property type="match status" value="1"/>
</dbReference>
<dbReference type="SUPFAM" id="SSF81383">
    <property type="entry name" value="F-box domain"/>
    <property type="match status" value="1"/>
</dbReference>
<dbReference type="EMBL" id="JABBWG010000004">
    <property type="protein sequence ID" value="KAG1823673.1"/>
    <property type="molecule type" value="Genomic_DNA"/>
</dbReference>
<evidence type="ECO:0000259" key="1">
    <source>
        <dbReference type="PROSITE" id="PS50181"/>
    </source>
</evidence>
<reference evidence="2" key="1">
    <citation type="journal article" date="2020" name="New Phytol.">
        <title>Comparative genomics reveals dynamic genome evolution in host specialist ectomycorrhizal fungi.</title>
        <authorList>
            <person name="Lofgren L.A."/>
            <person name="Nguyen N.H."/>
            <person name="Vilgalys R."/>
            <person name="Ruytinx J."/>
            <person name="Liao H.L."/>
            <person name="Branco S."/>
            <person name="Kuo A."/>
            <person name="LaButti K."/>
            <person name="Lipzen A."/>
            <person name="Andreopoulos W."/>
            <person name="Pangilinan J."/>
            <person name="Riley R."/>
            <person name="Hundley H."/>
            <person name="Na H."/>
            <person name="Barry K."/>
            <person name="Grigoriev I.V."/>
            <person name="Stajich J.E."/>
            <person name="Kennedy P.G."/>
        </authorList>
    </citation>
    <scope>NUCLEOTIDE SEQUENCE</scope>
    <source>
        <strain evidence="2">MN1</strain>
    </source>
</reference>
<keyword evidence="3" id="KW-1185">Reference proteome</keyword>
<dbReference type="PROSITE" id="PS50181">
    <property type="entry name" value="FBOX"/>
    <property type="match status" value="1"/>
</dbReference>
<gene>
    <name evidence="2" type="ORF">BJ212DRAFT_1574295</name>
</gene>
<dbReference type="InterPro" id="IPR001810">
    <property type="entry name" value="F-box_dom"/>
</dbReference>
<organism evidence="2 3">
    <name type="scientific">Suillus subaureus</name>
    <dbReference type="NCBI Taxonomy" id="48587"/>
    <lineage>
        <taxon>Eukaryota</taxon>
        <taxon>Fungi</taxon>
        <taxon>Dikarya</taxon>
        <taxon>Basidiomycota</taxon>
        <taxon>Agaricomycotina</taxon>
        <taxon>Agaricomycetes</taxon>
        <taxon>Agaricomycetidae</taxon>
        <taxon>Boletales</taxon>
        <taxon>Suillineae</taxon>
        <taxon>Suillaceae</taxon>
        <taxon>Suillus</taxon>
    </lineage>
</organism>
<dbReference type="InterPro" id="IPR036047">
    <property type="entry name" value="F-box-like_dom_sf"/>
</dbReference>
<protein>
    <recommendedName>
        <fullName evidence="1">F-box domain-containing protein</fullName>
    </recommendedName>
</protein>